<name>A0A852U7V5_9ACTN</name>
<dbReference type="Proteomes" id="UP000589036">
    <property type="component" value="Unassembled WGS sequence"/>
</dbReference>
<comment type="caution">
    <text evidence="1">The sequence shown here is derived from an EMBL/GenBank/DDBJ whole genome shotgun (WGS) entry which is preliminary data.</text>
</comment>
<gene>
    <name evidence="1" type="ORF">HDA32_005130</name>
</gene>
<protein>
    <submittedName>
        <fullName evidence="1">Uncharacterized protein</fullName>
    </submittedName>
</protein>
<dbReference type="AlphaFoldDB" id="A0A852U7V5"/>
<sequence>MNGYSATIDACIPPGHDRFSDTTSPYPAHLLEQTVISTAVAIPVTRSFRITGRHVAAHPRGAILTVECTDRDRAAEHTLRALLDPARHEGEALWRPFAAWNFTLTEIRPHPANT</sequence>
<proteinExistence type="predicted"/>
<dbReference type="EMBL" id="JACCCC010000001">
    <property type="protein sequence ID" value="NYE50010.1"/>
    <property type="molecule type" value="Genomic_DNA"/>
</dbReference>
<organism evidence="1 2">
    <name type="scientific">Spinactinospora alkalitolerans</name>
    <dbReference type="NCBI Taxonomy" id="687207"/>
    <lineage>
        <taxon>Bacteria</taxon>
        <taxon>Bacillati</taxon>
        <taxon>Actinomycetota</taxon>
        <taxon>Actinomycetes</taxon>
        <taxon>Streptosporangiales</taxon>
        <taxon>Nocardiopsidaceae</taxon>
        <taxon>Spinactinospora</taxon>
    </lineage>
</organism>
<evidence type="ECO:0000313" key="2">
    <source>
        <dbReference type="Proteomes" id="UP000589036"/>
    </source>
</evidence>
<dbReference type="RefSeq" id="WP_179645569.1">
    <property type="nucleotide sequence ID" value="NZ_BAAAYY010000019.1"/>
</dbReference>
<evidence type="ECO:0000313" key="1">
    <source>
        <dbReference type="EMBL" id="NYE50010.1"/>
    </source>
</evidence>
<accession>A0A852U7V5</accession>
<reference evidence="1 2" key="1">
    <citation type="submission" date="2020-07" db="EMBL/GenBank/DDBJ databases">
        <title>Sequencing the genomes of 1000 actinobacteria strains.</title>
        <authorList>
            <person name="Klenk H.-P."/>
        </authorList>
    </citation>
    <scope>NUCLEOTIDE SEQUENCE [LARGE SCALE GENOMIC DNA]</scope>
    <source>
        <strain evidence="1 2">CXB654</strain>
    </source>
</reference>
<keyword evidence="2" id="KW-1185">Reference proteome</keyword>